<organism evidence="2 3">
    <name type="scientific">Pleurodeles waltl</name>
    <name type="common">Iberian ribbed newt</name>
    <dbReference type="NCBI Taxonomy" id="8319"/>
    <lineage>
        <taxon>Eukaryota</taxon>
        <taxon>Metazoa</taxon>
        <taxon>Chordata</taxon>
        <taxon>Craniata</taxon>
        <taxon>Vertebrata</taxon>
        <taxon>Euteleostomi</taxon>
        <taxon>Amphibia</taxon>
        <taxon>Batrachia</taxon>
        <taxon>Caudata</taxon>
        <taxon>Salamandroidea</taxon>
        <taxon>Salamandridae</taxon>
        <taxon>Pleurodelinae</taxon>
        <taxon>Pleurodeles</taxon>
    </lineage>
</organism>
<dbReference type="AlphaFoldDB" id="A0AAV7PM78"/>
<gene>
    <name evidence="2" type="ORF">NDU88_007627</name>
</gene>
<feature type="region of interest" description="Disordered" evidence="1">
    <location>
        <begin position="43"/>
        <end position="149"/>
    </location>
</feature>
<dbReference type="EMBL" id="JANPWB010000011">
    <property type="protein sequence ID" value="KAJ1129256.1"/>
    <property type="molecule type" value="Genomic_DNA"/>
</dbReference>
<evidence type="ECO:0000313" key="2">
    <source>
        <dbReference type="EMBL" id="KAJ1129256.1"/>
    </source>
</evidence>
<protein>
    <submittedName>
        <fullName evidence="2">Uncharacterized protein</fullName>
    </submittedName>
</protein>
<comment type="caution">
    <text evidence="2">The sequence shown here is derived from an EMBL/GenBank/DDBJ whole genome shotgun (WGS) entry which is preliminary data.</text>
</comment>
<name>A0AAV7PM78_PLEWA</name>
<keyword evidence="3" id="KW-1185">Reference proteome</keyword>
<sequence>MLVHLYGGLSTSLTGPPTAKSGPHDLSHRLGYEWGTTSAHGCCRRGPNQSTTAALERPHHPGHSPSAAALNQSLHSLFKAPEGPAPASSPSCQALPSLHPTGPTTAQRPYISGACRPPLLPGSAEQDLGLVGPARPAVPMLSPRSGAVS</sequence>
<evidence type="ECO:0000256" key="1">
    <source>
        <dbReference type="SAM" id="MobiDB-lite"/>
    </source>
</evidence>
<dbReference type="Proteomes" id="UP001066276">
    <property type="component" value="Chromosome 7"/>
</dbReference>
<proteinExistence type="predicted"/>
<accession>A0AAV7PM78</accession>
<feature type="compositionally biased region" description="Low complexity" evidence="1">
    <location>
        <begin position="80"/>
        <end position="91"/>
    </location>
</feature>
<reference evidence="2" key="1">
    <citation type="journal article" date="2022" name="bioRxiv">
        <title>Sequencing and chromosome-scale assembly of the giantPleurodeles waltlgenome.</title>
        <authorList>
            <person name="Brown T."/>
            <person name="Elewa A."/>
            <person name="Iarovenko S."/>
            <person name="Subramanian E."/>
            <person name="Araus A.J."/>
            <person name="Petzold A."/>
            <person name="Susuki M."/>
            <person name="Suzuki K.-i.T."/>
            <person name="Hayashi T."/>
            <person name="Toyoda A."/>
            <person name="Oliveira C."/>
            <person name="Osipova E."/>
            <person name="Leigh N.D."/>
            <person name="Simon A."/>
            <person name="Yun M.H."/>
        </authorList>
    </citation>
    <scope>NUCLEOTIDE SEQUENCE</scope>
    <source>
        <strain evidence="2">20211129_DDA</strain>
        <tissue evidence="2">Liver</tissue>
    </source>
</reference>
<evidence type="ECO:0000313" key="3">
    <source>
        <dbReference type="Proteomes" id="UP001066276"/>
    </source>
</evidence>